<reference evidence="2 3" key="1">
    <citation type="journal article" date="2012" name="ISME J.">
        <title>Nitrification expanded: discovery, physiology and genomics of a nitrite-oxidizing bacterium from the phylum Chloroflexi.</title>
        <authorList>
            <person name="Sorokin D.Y."/>
            <person name="Lucker S."/>
            <person name="Vejmelkova D."/>
            <person name="Kostrikina N.A."/>
            <person name="Kleerebezem R."/>
            <person name="Rijpstra W.I."/>
            <person name="Damste J.S."/>
            <person name="Le Paslier D."/>
            <person name="Muyzer G."/>
            <person name="Wagner M."/>
            <person name="van Loosdrecht M.C."/>
            <person name="Daims H."/>
        </authorList>
    </citation>
    <scope>NUCLEOTIDE SEQUENCE [LARGE SCALE GENOMIC DNA]</scope>
    <source>
        <strain evidence="3">none</strain>
    </source>
</reference>
<feature type="region of interest" description="Disordered" evidence="1">
    <location>
        <begin position="53"/>
        <end position="97"/>
    </location>
</feature>
<accession>I4EEZ3</accession>
<gene>
    <name evidence="2" type="ORF">NITHO_2110003</name>
</gene>
<evidence type="ECO:0000313" key="3">
    <source>
        <dbReference type="Proteomes" id="UP000004221"/>
    </source>
</evidence>
<dbReference type="EMBL" id="CAGS01000126">
    <property type="protein sequence ID" value="CCF83255.1"/>
    <property type="molecule type" value="Genomic_DNA"/>
</dbReference>
<dbReference type="AlphaFoldDB" id="I4EEZ3"/>
<proteinExistence type="predicted"/>
<protein>
    <submittedName>
        <fullName evidence="2">Uncharacterized protein</fullName>
    </submittedName>
</protein>
<keyword evidence="3" id="KW-1185">Reference proteome</keyword>
<evidence type="ECO:0000313" key="2">
    <source>
        <dbReference type="EMBL" id="CCF83255.1"/>
    </source>
</evidence>
<evidence type="ECO:0000256" key="1">
    <source>
        <dbReference type="SAM" id="MobiDB-lite"/>
    </source>
</evidence>
<dbReference type="Proteomes" id="UP000004221">
    <property type="component" value="Unassembled WGS sequence"/>
</dbReference>
<organism evidence="2 3">
    <name type="scientific">Nitrolancea hollandica Lb</name>
    <dbReference type="NCBI Taxonomy" id="1129897"/>
    <lineage>
        <taxon>Bacteria</taxon>
        <taxon>Pseudomonadati</taxon>
        <taxon>Thermomicrobiota</taxon>
        <taxon>Thermomicrobia</taxon>
        <taxon>Sphaerobacterales</taxon>
        <taxon>Sphaerobacterineae</taxon>
        <taxon>Sphaerobacteraceae</taxon>
        <taxon>Nitrolancea</taxon>
    </lineage>
</organism>
<comment type="caution">
    <text evidence="2">The sequence shown here is derived from an EMBL/GenBank/DDBJ whole genome shotgun (WGS) entry which is preliminary data.</text>
</comment>
<name>I4EEZ3_9BACT</name>
<sequence>MRMARALHPLGISIAWSTAARERTLVKHGSLPDQTHLLPARYGFGISPRVVAGTAETDRQGRAPEQREPTALIRAGRTGIVSRQSLKRGRTRRDCGD</sequence>
<feature type="compositionally biased region" description="Basic and acidic residues" evidence="1">
    <location>
        <begin position="56"/>
        <end position="68"/>
    </location>
</feature>